<reference evidence="1 2" key="1">
    <citation type="journal article" date="2012" name="Science">
        <title>Ecological populations of bacteria act as socially cohesive units of antibiotic production and resistance.</title>
        <authorList>
            <person name="Cordero O.X."/>
            <person name="Wildschutte H."/>
            <person name="Kirkup B."/>
            <person name="Proehl S."/>
            <person name="Ngo L."/>
            <person name="Hussain F."/>
            <person name="Le Roux F."/>
            <person name="Mincer T."/>
            <person name="Polz M.F."/>
        </authorList>
    </citation>
    <scope>NUCLEOTIDE SEQUENCE [LARGE SCALE GENOMIC DNA]</scope>
    <source>
        <strain evidence="1 2">5S-186</strain>
    </source>
</reference>
<dbReference type="Proteomes" id="UP000095059">
    <property type="component" value="Unassembled WGS sequence"/>
</dbReference>
<evidence type="ECO:0000313" key="2">
    <source>
        <dbReference type="Proteomes" id="UP000095059"/>
    </source>
</evidence>
<comment type="caution">
    <text evidence="1">The sequence shown here is derived from an EMBL/GenBank/DDBJ whole genome shotgun (WGS) entry which is preliminary data.</text>
</comment>
<accession>A0ABX3ASU4</accession>
<proteinExistence type="predicted"/>
<protein>
    <recommendedName>
        <fullName evidence="3">Type II toxin-antitoxin system HicA family toxin</fullName>
    </recommendedName>
</protein>
<evidence type="ECO:0000313" key="1">
    <source>
        <dbReference type="EMBL" id="OEF10869.1"/>
    </source>
</evidence>
<gene>
    <name evidence="1" type="ORF">A1Q5_12500</name>
</gene>
<evidence type="ECO:0008006" key="3">
    <source>
        <dbReference type="Google" id="ProtNLM"/>
    </source>
</evidence>
<keyword evidence="2" id="KW-1185">Reference proteome</keyword>
<dbReference type="RefSeq" id="WP_017022180.1">
    <property type="nucleotide sequence ID" value="NZ_AJYJ02000119.1"/>
</dbReference>
<dbReference type="EMBL" id="AJYJ02000119">
    <property type="protein sequence ID" value="OEF10869.1"/>
    <property type="molecule type" value="Genomic_DNA"/>
</dbReference>
<name>A0ABX3ASU4_ALILO</name>
<sequence length="440" mass="51585">MIDVINEHLRTKVVEKNEEALKKSGITLPDRGIYLEKINPEFRFSIKQRHYLGDIALPLETVIKKAKVLHNNMISDGYSTVGLCSWEIDHTIEYYHLLDSFSKLLPKLDKLARKKVRNTNVNQAICDFYMTITYPLINATNDNTDTCQRNMFRDTYIKFVLSSLDENKKGKREVIEVCDIINIFDIQQVINGSCKLFDYLSEKPIFLDDNERINMIDDIFVMREYLFKGWNYNKHRIDLDGFIMEIDLATSIPQLSLYPEYLNLTEYSCFDYIKIEPCTHTMSFGFNQFLFSNIQADFLLKKCHDYLLSIFMSFNIDFSQNKNEIAYENVEPDYLFCISEELSELSELSGLDVNNEDIKKNLRLLSKIKYSNFKKYMQNNYNCNFSNGKGSEIKIQLKNSPIYTIGHHKKDFMLSPLKVKFILKRLGISLNDFLEHSTLT</sequence>
<organism evidence="1 2">
    <name type="scientific">Aliivibrio logei 5S-186</name>
    <dbReference type="NCBI Taxonomy" id="626086"/>
    <lineage>
        <taxon>Bacteria</taxon>
        <taxon>Pseudomonadati</taxon>
        <taxon>Pseudomonadota</taxon>
        <taxon>Gammaproteobacteria</taxon>
        <taxon>Vibrionales</taxon>
        <taxon>Vibrionaceae</taxon>
        <taxon>Aliivibrio</taxon>
    </lineage>
</organism>